<keyword evidence="7" id="KW-1185">Reference proteome</keyword>
<dbReference type="CDD" id="cd01949">
    <property type="entry name" value="GGDEF"/>
    <property type="match status" value="1"/>
</dbReference>
<dbReference type="InterPro" id="IPR000160">
    <property type="entry name" value="GGDEF_dom"/>
</dbReference>
<keyword evidence="3" id="KW-0812">Transmembrane</keyword>
<evidence type="ECO:0000256" key="3">
    <source>
        <dbReference type="SAM" id="Phobius"/>
    </source>
</evidence>
<dbReference type="InterPro" id="IPR043128">
    <property type="entry name" value="Rev_trsase/Diguanyl_cyclase"/>
</dbReference>
<dbReference type="PANTHER" id="PTHR46663">
    <property type="entry name" value="DIGUANYLATE CYCLASE DGCT-RELATED"/>
    <property type="match status" value="1"/>
</dbReference>
<dbReference type="InterPro" id="IPR029787">
    <property type="entry name" value="Nucleotide_cyclase"/>
</dbReference>
<dbReference type="PROSITE" id="PS50887">
    <property type="entry name" value="GGDEF"/>
    <property type="match status" value="1"/>
</dbReference>
<dbReference type="SUPFAM" id="SSF55073">
    <property type="entry name" value="Nucleotide cyclase"/>
    <property type="match status" value="1"/>
</dbReference>
<comment type="subcellular location">
    <subcellularLocation>
        <location evidence="2">Cell inner membrane</location>
    </subcellularLocation>
</comment>
<evidence type="ECO:0000256" key="1">
    <source>
        <dbReference type="ARBA" id="ARBA00001946"/>
    </source>
</evidence>
<evidence type="ECO:0000259" key="5">
    <source>
        <dbReference type="PROSITE" id="PS50887"/>
    </source>
</evidence>
<protein>
    <submittedName>
        <fullName evidence="6">Sensor domain-containing diguanylate cyclase</fullName>
    </submittedName>
</protein>
<dbReference type="PROSITE" id="PS50839">
    <property type="entry name" value="CHASE"/>
    <property type="match status" value="1"/>
</dbReference>
<dbReference type="PANTHER" id="PTHR46663:SF4">
    <property type="entry name" value="DIGUANYLATE CYCLASE DGCT-RELATED"/>
    <property type="match status" value="1"/>
</dbReference>
<evidence type="ECO:0000313" key="6">
    <source>
        <dbReference type="EMBL" id="AXO89226.1"/>
    </source>
</evidence>
<keyword evidence="3" id="KW-0472">Membrane</keyword>
<name>A0AAI8KCU1_9PSED</name>
<comment type="cofactor">
    <cofactor evidence="1">
        <name>Mg(2+)</name>
        <dbReference type="ChEBI" id="CHEBI:18420"/>
    </cofactor>
</comment>
<dbReference type="AlphaFoldDB" id="A0AAI8KCU1"/>
<feature type="domain" description="GGDEF" evidence="5">
    <location>
        <begin position="372"/>
        <end position="506"/>
    </location>
</feature>
<evidence type="ECO:0000259" key="4">
    <source>
        <dbReference type="PROSITE" id="PS50839"/>
    </source>
</evidence>
<dbReference type="NCBIfam" id="TIGR00254">
    <property type="entry name" value="GGDEF"/>
    <property type="match status" value="1"/>
</dbReference>
<dbReference type="SMART" id="SM01079">
    <property type="entry name" value="CHASE"/>
    <property type="match status" value="1"/>
</dbReference>
<evidence type="ECO:0000313" key="7">
    <source>
        <dbReference type="Proteomes" id="UP000258127"/>
    </source>
</evidence>
<proteinExistence type="predicted"/>
<dbReference type="SMART" id="SM00267">
    <property type="entry name" value="GGDEF"/>
    <property type="match status" value="1"/>
</dbReference>
<dbReference type="FunFam" id="3.30.70.270:FF:000001">
    <property type="entry name" value="Diguanylate cyclase domain protein"/>
    <property type="match status" value="1"/>
</dbReference>
<dbReference type="Pfam" id="PF00990">
    <property type="entry name" value="GGDEF"/>
    <property type="match status" value="1"/>
</dbReference>
<feature type="domain" description="CHASE" evidence="4">
    <location>
        <begin position="152"/>
        <end position="244"/>
    </location>
</feature>
<sequence length="525" mass="58133">MPARGYLPLRQVIDPPNMHQSARLSFEIALFSDRIGRSPGSRVDCLMMSFVRAGRWLRWSLPLLAFTGFFLLGWILLQRFDEDARRLEQVRTGEVATTFAVAVEKVLERALTANRTLAVMVYQGHGQVPDFPALAHFLLPLYKGAYAFSLAPEGIIRQIEPLDRNLIVRDHDLLEFYDRKQVLAALDPAAPRLQFTGPFTLIQGPLGAIGMLPVFLPDSNGTPRFWGYTVVTLVLPEALEDANLPAIEAQGYAYALSGLDAETGERRVLLRSPGDLVDGLCRDVRIGTTVWNLCVAPLHATAADARHYFEFGLILLGSGSVAWLMHALLSLRQRRAELLRQALIDPLTGLANRRLMLRRLEQAEQRSHRQGKRFALALLDLDGFKGVNDRFGHAQGDRVLITVAQRLLGKVRGSDTLARLGGDEFVLIMEDLSGRPECRMILDRVIAAVREPIALEGGSAQVRASVGVILCEDASDTDSDSLLRAADAAMYHAKHLGKDRYVFADEFEAPVQDSAWGSCPRPQAP</sequence>
<dbReference type="Proteomes" id="UP000258127">
    <property type="component" value="Chromosome"/>
</dbReference>
<keyword evidence="3" id="KW-1133">Transmembrane helix</keyword>
<evidence type="ECO:0000256" key="2">
    <source>
        <dbReference type="ARBA" id="ARBA00004533"/>
    </source>
</evidence>
<reference evidence="6 7" key="1">
    <citation type="submission" date="2018-08" db="EMBL/GenBank/DDBJ databases">
        <authorList>
            <person name="Lee Y."/>
            <person name="Kakembo D."/>
        </authorList>
    </citation>
    <scope>NUCLEOTIDE SEQUENCE [LARGE SCALE GENOMIC DNA]</scope>
    <source>
        <strain evidence="6 7">JBCS1880</strain>
    </source>
</reference>
<dbReference type="EMBL" id="CP031641">
    <property type="protein sequence ID" value="AXO89226.1"/>
    <property type="molecule type" value="Genomic_DNA"/>
</dbReference>
<dbReference type="Gene3D" id="3.30.70.270">
    <property type="match status" value="1"/>
</dbReference>
<feature type="transmembrane region" description="Helical" evidence="3">
    <location>
        <begin position="56"/>
        <end position="77"/>
    </location>
</feature>
<gene>
    <name evidence="6" type="ORF">DZC75_14900</name>
</gene>
<accession>A0AAI8KCU1</accession>
<organism evidence="6 7">
    <name type="scientific">Pseudomonas parafulva</name>
    <dbReference type="NCBI Taxonomy" id="157782"/>
    <lineage>
        <taxon>Bacteria</taxon>
        <taxon>Pseudomonadati</taxon>
        <taxon>Pseudomonadota</taxon>
        <taxon>Gammaproteobacteria</taxon>
        <taxon>Pseudomonadales</taxon>
        <taxon>Pseudomonadaceae</taxon>
        <taxon>Pseudomonas</taxon>
    </lineage>
</organism>
<dbReference type="InterPro" id="IPR006189">
    <property type="entry name" value="CHASE_dom"/>
</dbReference>
<dbReference type="InterPro" id="IPR052163">
    <property type="entry name" value="DGC-Regulatory_Protein"/>
</dbReference>
<dbReference type="GO" id="GO:0005886">
    <property type="term" value="C:plasma membrane"/>
    <property type="evidence" value="ECO:0007669"/>
    <property type="project" value="UniProtKB-SubCell"/>
</dbReference>
<dbReference type="GO" id="GO:0003824">
    <property type="term" value="F:catalytic activity"/>
    <property type="evidence" value="ECO:0007669"/>
    <property type="project" value="UniProtKB-ARBA"/>
</dbReference>